<evidence type="ECO:0000256" key="1">
    <source>
        <dbReference type="SAM" id="Coils"/>
    </source>
</evidence>
<comment type="caution">
    <text evidence="3">The sequence shown here is derived from an EMBL/GenBank/DDBJ whole genome shotgun (WGS) entry which is preliminary data.</text>
</comment>
<protein>
    <submittedName>
        <fullName evidence="3">Uncharacterized protein</fullName>
    </submittedName>
</protein>
<name>A0ABX9I622_9LACO</name>
<sequence length="617" mass="69976">MHWLKAKKRQPPVDLGDYRAQVVKSTLDRDNPLIKQLLADTGQVMQTWPNLKLDELKTLTEKIQQNVVTSTGEVVPLGDISFLTVDPKNPKKTVETGLTWENAVVRSDMENFVVEIVNQVLNDEQVRLADDLTYQELTDALTAFLTASHELGGFTDQELPTLPSEDEYIEAVEHNELFNRLPQRLVVRDEPTTDQPEQTVKSSQPQSETTLSEASSQAANDAEPASAASQAATAAVADAASVATQPVMPAAATADSTLTIAKLIQAFQVKTSFFKTKPLDEKQTVVPESDDYVDVMMVRETKEANAFMQQTADKVADAYRETLTQNIADVHEDTQAIDDLLTTDWQTPIKQQVTQRHTKDYGNRLDNSLAALDNDYQQAVAEEEQRHEQTLTKLEQQLTIDKAKTTAKLTGDRDQIIQHEIAQIITTQKQYIEQEVQQLRYNQAEFKRHKVIDQIVAGQKEANDLMTKAYRQLSSDLEVRRQDFIKEHEHALGIREDSDKAQAEKERLQFANAEVLNLEKRHDQLKSVKMALEGQIGQLQAESSKWQFRAETAQEDLERVKQQLVEVNQQYEHRLQSDQVDLAQHQELAQQACQAKLAKWLHPFKNRQKETKHVSQP</sequence>
<feature type="region of interest" description="Disordered" evidence="2">
    <location>
        <begin position="190"/>
        <end position="226"/>
    </location>
</feature>
<proteinExistence type="predicted"/>
<accession>A0ABX9I622</accession>
<keyword evidence="4" id="KW-1185">Reference proteome</keyword>
<feature type="coiled-coil region" evidence="1">
    <location>
        <begin position="494"/>
        <end position="574"/>
    </location>
</feature>
<dbReference type="EMBL" id="QRAY01000002">
    <property type="protein sequence ID" value="RDS60169.1"/>
    <property type="molecule type" value="Genomic_DNA"/>
</dbReference>
<evidence type="ECO:0000313" key="3">
    <source>
        <dbReference type="EMBL" id="RDS60169.1"/>
    </source>
</evidence>
<dbReference type="Proteomes" id="UP000254492">
    <property type="component" value="Unassembled WGS sequence"/>
</dbReference>
<feature type="compositionally biased region" description="Polar residues" evidence="2">
    <location>
        <begin position="193"/>
        <end position="215"/>
    </location>
</feature>
<feature type="compositionally biased region" description="Low complexity" evidence="2">
    <location>
        <begin position="216"/>
        <end position="226"/>
    </location>
</feature>
<reference evidence="3 4" key="1">
    <citation type="submission" date="2018-07" db="EMBL/GenBank/DDBJ databases">
        <title>Genome-based reclassification of Weissella jogaejeotgali as Weissella thailandensis.</title>
        <authorList>
            <person name="Chun J."/>
            <person name="Kim B.-Y."/>
            <person name="Kwak M.-J."/>
        </authorList>
    </citation>
    <scope>NUCLEOTIDE SEQUENCE [LARGE SCALE GENOMIC DNA]</scope>
    <source>
        <strain evidence="3 4">KCTC 3751</strain>
    </source>
</reference>
<keyword evidence="1" id="KW-0175">Coiled coil</keyword>
<evidence type="ECO:0000313" key="4">
    <source>
        <dbReference type="Proteomes" id="UP000254492"/>
    </source>
</evidence>
<organism evidence="3 4">
    <name type="scientific">Weissella thailandensis</name>
    <dbReference type="NCBI Taxonomy" id="89061"/>
    <lineage>
        <taxon>Bacteria</taxon>
        <taxon>Bacillati</taxon>
        <taxon>Bacillota</taxon>
        <taxon>Bacilli</taxon>
        <taxon>Lactobacillales</taxon>
        <taxon>Lactobacillaceae</taxon>
        <taxon>Weissella</taxon>
    </lineage>
</organism>
<gene>
    <name evidence="3" type="ORF">DWV05_01060</name>
</gene>
<evidence type="ECO:0000256" key="2">
    <source>
        <dbReference type="SAM" id="MobiDB-lite"/>
    </source>
</evidence>
<dbReference type="RefSeq" id="WP_115470345.1">
    <property type="nucleotide sequence ID" value="NZ_BJEC01000001.1"/>
</dbReference>